<gene>
    <name evidence="1" type="ORF">F383_26123</name>
</gene>
<dbReference type="AlphaFoldDB" id="A0A0B0NZD6"/>
<evidence type="ECO:0000313" key="2">
    <source>
        <dbReference type="Proteomes" id="UP000032142"/>
    </source>
</evidence>
<accession>A0A0B0NZD6</accession>
<keyword evidence="2" id="KW-1185">Reference proteome</keyword>
<organism evidence="1 2">
    <name type="scientific">Gossypium arboreum</name>
    <name type="common">Tree cotton</name>
    <name type="synonym">Gossypium nanking</name>
    <dbReference type="NCBI Taxonomy" id="29729"/>
    <lineage>
        <taxon>Eukaryota</taxon>
        <taxon>Viridiplantae</taxon>
        <taxon>Streptophyta</taxon>
        <taxon>Embryophyta</taxon>
        <taxon>Tracheophyta</taxon>
        <taxon>Spermatophyta</taxon>
        <taxon>Magnoliopsida</taxon>
        <taxon>eudicotyledons</taxon>
        <taxon>Gunneridae</taxon>
        <taxon>Pentapetalae</taxon>
        <taxon>rosids</taxon>
        <taxon>malvids</taxon>
        <taxon>Malvales</taxon>
        <taxon>Malvaceae</taxon>
        <taxon>Malvoideae</taxon>
        <taxon>Gossypium</taxon>
    </lineage>
</organism>
<proteinExistence type="predicted"/>
<dbReference type="Proteomes" id="UP000032142">
    <property type="component" value="Unassembled WGS sequence"/>
</dbReference>
<reference evidence="2" key="1">
    <citation type="submission" date="2014-09" db="EMBL/GenBank/DDBJ databases">
        <authorList>
            <person name="Mudge J."/>
            <person name="Ramaraj T."/>
            <person name="Lindquist I.E."/>
            <person name="Bharti A.K."/>
            <person name="Sundararajan A."/>
            <person name="Cameron C.T."/>
            <person name="Woodward J.E."/>
            <person name="May G.D."/>
            <person name="Brubaker C."/>
            <person name="Broadhvest J."/>
            <person name="Wilkins T.A."/>
        </authorList>
    </citation>
    <scope>NUCLEOTIDE SEQUENCE</scope>
    <source>
        <strain evidence="2">cv. AKA8401</strain>
    </source>
</reference>
<name>A0A0B0NZD6_GOSAR</name>
<sequence>MVASIRELDRCSLNLLESVAARGEGELGFLTLYESHLGPYYLGLRVWVCCRLSLGL</sequence>
<protein>
    <submittedName>
        <fullName evidence="1">Uncharacterized protein</fullName>
    </submittedName>
</protein>
<evidence type="ECO:0000313" key="1">
    <source>
        <dbReference type="EMBL" id="KHG19818.1"/>
    </source>
</evidence>
<dbReference type="EMBL" id="KN414048">
    <property type="protein sequence ID" value="KHG19818.1"/>
    <property type="molecule type" value="Genomic_DNA"/>
</dbReference>